<feature type="domain" description="Restriction endonuclease type II-like" evidence="8">
    <location>
        <begin position="938"/>
        <end position="1038"/>
    </location>
</feature>
<organism evidence="9 10">
    <name type="scientific">Mesoplasma tabanidae</name>
    <dbReference type="NCBI Taxonomy" id="219745"/>
    <lineage>
        <taxon>Bacteria</taxon>
        <taxon>Bacillati</taxon>
        <taxon>Mycoplasmatota</taxon>
        <taxon>Mollicutes</taxon>
        <taxon>Entomoplasmatales</taxon>
        <taxon>Entomoplasmataceae</taxon>
        <taxon>Mesoplasma</taxon>
    </lineage>
</organism>
<gene>
    <name evidence="9" type="ORF">MTABA_v1c03550</name>
</gene>
<dbReference type="InterPro" id="IPR047187">
    <property type="entry name" value="SF1_C_Upf1"/>
</dbReference>
<keyword evidence="5" id="KW-0067">ATP-binding</keyword>
<evidence type="ECO:0008006" key="11">
    <source>
        <dbReference type="Google" id="ProtNLM"/>
    </source>
</evidence>
<dbReference type="InterPro" id="IPR041679">
    <property type="entry name" value="DNA2/NAM7-like_C"/>
</dbReference>
<dbReference type="InterPro" id="IPR027417">
    <property type="entry name" value="P-loop_NTPase"/>
</dbReference>
<keyword evidence="4" id="KW-0347">Helicase</keyword>
<feature type="domain" description="DNA2/NAM7 helicase helicase" evidence="6">
    <location>
        <begin position="325"/>
        <end position="501"/>
    </location>
</feature>
<dbReference type="RefSeq" id="WP_100679499.1">
    <property type="nucleotide sequence ID" value="NZ_CP024969.1"/>
</dbReference>
<dbReference type="InterPro" id="IPR049468">
    <property type="entry name" value="Restrct_endonuc-II-like_dom"/>
</dbReference>
<dbReference type="Gene3D" id="3.40.50.300">
    <property type="entry name" value="P-loop containing nucleotide triphosphate hydrolases"/>
    <property type="match status" value="3"/>
</dbReference>
<evidence type="ECO:0000259" key="6">
    <source>
        <dbReference type="Pfam" id="PF13086"/>
    </source>
</evidence>
<dbReference type="AlphaFoldDB" id="A0A2K8P504"/>
<dbReference type="GO" id="GO:0005524">
    <property type="term" value="F:ATP binding"/>
    <property type="evidence" value="ECO:0007669"/>
    <property type="project" value="UniProtKB-KW"/>
</dbReference>
<dbReference type="Pfam" id="PF18741">
    <property type="entry name" value="MTES_1575"/>
    <property type="match status" value="1"/>
</dbReference>
<reference evidence="9 10" key="1">
    <citation type="submission" date="2017-11" db="EMBL/GenBank/DDBJ databases">
        <title>Genome sequence of Mesoplasma tabanidae BARC 857 (ATCC 49584).</title>
        <authorList>
            <person name="Lo W.-S."/>
            <person name="Kuo C.-H."/>
        </authorList>
    </citation>
    <scope>NUCLEOTIDE SEQUENCE [LARGE SCALE GENOMIC DNA]</scope>
    <source>
        <strain evidence="9 10">BARC 857</strain>
    </source>
</reference>
<dbReference type="KEGG" id="mtab:MTABA_v1c03550"/>
<dbReference type="Proteomes" id="UP000232223">
    <property type="component" value="Chromosome"/>
</dbReference>
<dbReference type="OrthoDB" id="9757917at2"/>
<name>A0A2K8P504_9MOLU</name>
<evidence type="ECO:0000256" key="5">
    <source>
        <dbReference type="ARBA" id="ARBA00022840"/>
    </source>
</evidence>
<evidence type="ECO:0000256" key="1">
    <source>
        <dbReference type="ARBA" id="ARBA00007913"/>
    </source>
</evidence>
<evidence type="ECO:0000256" key="4">
    <source>
        <dbReference type="ARBA" id="ARBA00022806"/>
    </source>
</evidence>
<sequence>MSTISNNSKKGEKKYSKLLNNLLLIKSRDQALFTKVNNTEIFDINSKFGEEVSKKILGQKTFNLEIKEKDIQSLINEVSRSEDHNEIINAYEKYKFRLFNKSKILLENEKSFSEEKNELLKDLKEKKQKEKTRWKLYRRKVYDLNAQENIWALHVGTLFIKFVSSKKEIYAPLILKECQLEINENNVKLKSEENWKINEKLIFMLEEEGYIFDNSKFDEIIEINEIKKYFLNYFNVNELDFEMSDEFKNIKREDILNRIIEFQPGVVLGLFKPSGGHLRKTMQEIIKKDILDEIIDANPDKSVYDENVENYILNKSSDLIRIQKSNFSQDKALISSLIQNTVIWGPPGTGKSQVIANIIANILENNKTAIVMSQKKAALDVLKKRLNKISFFVLFILNDNKMDKQEFYTPLQEFVKHVENRKTKINKSANKIIEKQDIDILNFISEMKKNNKYLNSLKIMEIFKDNWNLLSNAFNLSDKWIYPEFKDNEKKFLKDFYEINKIIVKKVLGLKIYSKKYKELCRNAISIINESNIKIDSFIDLIGKTDLSTLLKLKECEKLSSKISNIEMDEDYLVNILSERILSKINSWKYYNKSLFDDYKRFANAARAARRIPYKFLNDHISIIKELFPIIVTTPETTFINWERNYFDFAVLDESSQMFIEIGLPILYLSKIKILAGDPQQMQPTSWFETRDQSDEEEDVAENANSLLDYVRNKGVYEIMLNQNYRSSSASLMSFSSKNFYNSDLEVIDDEVKKEQTSIEVENINGIWEKGINIKEAKRAIEVVNEQLTNYKKIILLTFNSDQRQIIEKEILEKWPNLSKAIEDEQLTVRNIENIQGDEADLVVVSIVYDPNTNISSTYVARAGGKNALNVAISRAKEKMIVLKSIDTKNIKSGKSEDFQTFYKWLNFLDMSYEEKTKYSKKDKFQIEESFGEVDSKFERDVLEFIKERVQTHKKTKIIKQYEVGSYSIDLAIVNEKGRFILGIEVDGYAYHEGQGYDKYLSDLSRQSFLETKGYPIFRVKEIDFKINKKKLERQLNNLLEELI</sequence>
<dbReference type="InterPro" id="IPR041677">
    <property type="entry name" value="DNA2/NAM7_AAA_11"/>
</dbReference>
<protein>
    <recommendedName>
        <fullName evidence="11">ATP-binding protein</fullName>
    </recommendedName>
</protein>
<proteinExistence type="inferred from homology"/>
<evidence type="ECO:0000313" key="9">
    <source>
        <dbReference type="EMBL" id="ATZ21558.1"/>
    </source>
</evidence>
<dbReference type="EMBL" id="CP024969">
    <property type="protein sequence ID" value="ATZ21558.1"/>
    <property type="molecule type" value="Genomic_DNA"/>
</dbReference>
<dbReference type="GO" id="GO:0043139">
    <property type="term" value="F:5'-3' DNA helicase activity"/>
    <property type="evidence" value="ECO:0007669"/>
    <property type="project" value="TreeGrafter"/>
</dbReference>
<keyword evidence="2" id="KW-0547">Nucleotide-binding</keyword>
<dbReference type="PANTHER" id="PTHR43788:SF8">
    <property type="entry name" value="DNA-BINDING PROTEIN SMUBP-2"/>
    <property type="match status" value="1"/>
</dbReference>
<dbReference type="GO" id="GO:0016787">
    <property type="term" value="F:hydrolase activity"/>
    <property type="evidence" value="ECO:0007669"/>
    <property type="project" value="UniProtKB-KW"/>
</dbReference>
<dbReference type="SUPFAM" id="SSF52540">
    <property type="entry name" value="P-loop containing nucleoside triphosphate hydrolases"/>
    <property type="match status" value="1"/>
</dbReference>
<evidence type="ECO:0000256" key="2">
    <source>
        <dbReference type="ARBA" id="ARBA00022741"/>
    </source>
</evidence>
<dbReference type="CDD" id="cd18808">
    <property type="entry name" value="SF1_C_Upf1"/>
    <property type="match status" value="1"/>
</dbReference>
<dbReference type="PANTHER" id="PTHR43788">
    <property type="entry name" value="DNA2/NAM7 HELICASE FAMILY MEMBER"/>
    <property type="match status" value="1"/>
</dbReference>
<dbReference type="Pfam" id="PF13086">
    <property type="entry name" value="AAA_11"/>
    <property type="match status" value="1"/>
</dbReference>
<evidence type="ECO:0000256" key="3">
    <source>
        <dbReference type="ARBA" id="ARBA00022801"/>
    </source>
</evidence>
<accession>A0A2K8P504</accession>
<feature type="domain" description="DNA2/NAM7 helicase-like C-terminal" evidence="7">
    <location>
        <begin position="705"/>
        <end position="883"/>
    </location>
</feature>
<evidence type="ECO:0000313" key="10">
    <source>
        <dbReference type="Proteomes" id="UP000232223"/>
    </source>
</evidence>
<keyword evidence="10" id="KW-1185">Reference proteome</keyword>
<keyword evidence="3" id="KW-0378">Hydrolase</keyword>
<dbReference type="Pfam" id="PF13087">
    <property type="entry name" value="AAA_12"/>
    <property type="match status" value="1"/>
</dbReference>
<evidence type="ECO:0000259" key="8">
    <source>
        <dbReference type="Pfam" id="PF18741"/>
    </source>
</evidence>
<comment type="similarity">
    <text evidence="1">Belongs to the DNA2/NAM7 helicase family.</text>
</comment>
<dbReference type="InterPro" id="IPR050534">
    <property type="entry name" value="Coronavir_polyprotein_1ab"/>
</dbReference>
<evidence type="ECO:0000259" key="7">
    <source>
        <dbReference type="Pfam" id="PF13087"/>
    </source>
</evidence>